<sequence>MPKHTRSASSNHNRYTMPVSLAPAANPTPNMYSQQQRMPMAAEYYAMSSNSAASMQAQQQQQQRHQVQQQQQQQQAYDAYAAAAAAAPAISAPPVQHRASSGAWTPQDDSTLLAARAQGLNWSQIQANYFGNKTPNACRKRHERLMERKGADDWDNRKLERLAKEYMTMRKEIWQGLAARTGEKWNVVEAKCMSNGLKNLQSAARAAARRERLESGQPLPPGYDDDSGISGIGLTPVDDLDASYSSPESASSGGHSIASAAGYNAHAVAAAGSHFAMQPLHAGQYYGAPQAHHGYTSSVSSSSAASGPYGTGAGNGHPGNSQSPSPYLHPLAQRLPSVDSVGMGIEAIINRPGGAQHQQM</sequence>
<dbReference type="OrthoDB" id="4151352at2759"/>
<feature type="region of interest" description="Disordered" evidence="1">
    <location>
        <begin position="1"/>
        <end position="34"/>
    </location>
</feature>
<keyword evidence="4" id="KW-1185">Reference proteome</keyword>
<dbReference type="InterPro" id="IPR001005">
    <property type="entry name" value="SANT/Myb"/>
</dbReference>
<dbReference type="InterPro" id="IPR053095">
    <property type="entry name" value="Actin-binding/GATA_Znf"/>
</dbReference>
<dbReference type="CDD" id="cd00167">
    <property type="entry name" value="SANT"/>
    <property type="match status" value="1"/>
</dbReference>
<feature type="region of interest" description="Disordered" evidence="1">
    <location>
        <begin position="208"/>
        <end position="255"/>
    </location>
</feature>
<evidence type="ECO:0000313" key="3">
    <source>
        <dbReference type="EMBL" id="KAH6667073.1"/>
    </source>
</evidence>
<dbReference type="PANTHER" id="PTHR23246">
    <property type="entry name" value="NEW-GLUE PROTEIN"/>
    <property type="match status" value="1"/>
</dbReference>
<dbReference type="InterPro" id="IPR009057">
    <property type="entry name" value="Homeodomain-like_sf"/>
</dbReference>
<feature type="region of interest" description="Disordered" evidence="1">
    <location>
        <begin position="293"/>
        <end position="331"/>
    </location>
</feature>
<name>A0A9P8V2L2_9PEZI</name>
<evidence type="ECO:0000313" key="4">
    <source>
        <dbReference type="Proteomes" id="UP000770015"/>
    </source>
</evidence>
<evidence type="ECO:0000259" key="2">
    <source>
        <dbReference type="PROSITE" id="PS50090"/>
    </source>
</evidence>
<dbReference type="SUPFAM" id="SSF46689">
    <property type="entry name" value="Homeodomain-like"/>
    <property type="match status" value="1"/>
</dbReference>
<protein>
    <submittedName>
        <fullName evidence="3">Myb family transcription factor</fullName>
    </submittedName>
</protein>
<dbReference type="PROSITE" id="PS50090">
    <property type="entry name" value="MYB_LIKE"/>
    <property type="match status" value="1"/>
</dbReference>
<proteinExistence type="predicted"/>
<feature type="compositionally biased region" description="Low complexity" evidence="1">
    <location>
        <begin position="242"/>
        <end position="255"/>
    </location>
</feature>
<comment type="caution">
    <text evidence="3">The sequence shown here is derived from an EMBL/GenBank/DDBJ whole genome shotgun (WGS) entry which is preliminary data.</text>
</comment>
<dbReference type="EMBL" id="JAGSXJ010000035">
    <property type="protein sequence ID" value="KAH6667073.1"/>
    <property type="molecule type" value="Genomic_DNA"/>
</dbReference>
<organism evidence="3 4">
    <name type="scientific">Plectosphaerella plurivora</name>
    <dbReference type="NCBI Taxonomy" id="936078"/>
    <lineage>
        <taxon>Eukaryota</taxon>
        <taxon>Fungi</taxon>
        <taxon>Dikarya</taxon>
        <taxon>Ascomycota</taxon>
        <taxon>Pezizomycotina</taxon>
        <taxon>Sordariomycetes</taxon>
        <taxon>Hypocreomycetidae</taxon>
        <taxon>Glomerellales</taxon>
        <taxon>Plectosphaerellaceae</taxon>
        <taxon>Plectosphaerella</taxon>
    </lineage>
</organism>
<evidence type="ECO:0000256" key="1">
    <source>
        <dbReference type="SAM" id="MobiDB-lite"/>
    </source>
</evidence>
<feature type="compositionally biased region" description="Low complexity" evidence="1">
    <location>
        <begin position="293"/>
        <end position="308"/>
    </location>
</feature>
<reference evidence="3" key="1">
    <citation type="journal article" date="2021" name="Nat. Commun.">
        <title>Genetic determinants of endophytism in the Arabidopsis root mycobiome.</title>
        <authorList>
            <person name="Mesny F."/>
            <person name="Miyauchi S."/>
            <person name="Thiergart T."/>
            <person name="Pickel B."/>
            <person name="Atanasova L."/>
            <person name="Karlsson M."/>
            <person name="Huettel B."/>
            <person name="Barry K.W."/>
            <person name="Haridas S."/>
            <person name="Chen C."/>
            <person name="Bauer D."/>
            <person name="Andreopoulos W."/>
            <person name="Pangilinan J."/>
            <person name="LaButti K."/>
            <person name="Riley R."/>
            <person name="Lipzen A."/>
            <person name="Clum A."/>
            <person name="Drula E."/>
            <person name="Henrissat B."/>
            <person name="Kohler A."/>
            <person name="Grigoriev I.V."/>
            <person name="Martin F.M."/>
            <person name="Hacquard S."/>
        </authorList>
    </citation>
    <scope>NUCLEOTIDE SEQUENCE</scope>
    <source>
        <strain evidence="3">MPI-SDFR-AT-0117</strain>
    </source>
</reference>
<accession>A0A9P8V2L2</accession>
<feature type="domain" description="Myb-like" evidence="2">
    <location>
        <begin position="96"/>
        <end position="146"/>
    </location>
</feature>
<dbReference type="Pfam" id="PF13921">
    <property type="entry name" value="Myb_DNA-bind_6"/>
    <property type="match status" value="1"/>
</dbReference>
<dbReference type="SMART" id="SM00717">
    <property type="entry name" value="SANT"/>
    <property type="match status" value="1"/>
</dbReference>
<dbReference type="Proteomes" id="UP000770015">
    <property type="component" value="Unassembled WGS sequence"/>
</dbReference>
<gene>
    <name evidence="3" type="ORF">F5X68DRAFT_265562</name>
</gene>
<dbReference type="AlphaFoldDB" id="A0A9P8V2L2"/>
<dbReference type="PANTHER" id="PTHR23246:SF13">
    <property type="entry name" value="GH12359P"/>
    <property type="match status" value="1"/>
</dbReference>
<dbReference type="Gene3D" id="1.10.10.60">
    <property type="entry name" value="Homeodomain-like"/>
    <property type="match status" value="1"/>
</dbReference>